<keyword evidence="5" id="KW-1185">Reference proteome</keyword>
<evidence type="ECO:0000313" key="4">
    <source>
        <dbReference type="EMBL" id="MBD7946189.1"/>
    </source>
</evidence>
<dbReference type="EMBL" id="JACSQO010000014">
    <property type="protein sequence ID" value="MBD7946189.1"/>
    <property type="molecule type" value="Genomic_DNA"/>
</dbReference>
<comment type="similarity">
    <text evidence="1">Belongs to the NAD(P)-dependent epimerase/dehydratase family. SDR39U1 subfamily.</text>
</comment>
<feature type="domain" description="DUF1731" evidence="3">
    <location>
        <begin position="250"/>
        <end position="296"/>
    </location>
</feature>
<dbReference type="InterPro" id="IPR036291">
    <property type="entry name" value="NAD(P)-bd_dom_sf"/>
</dbReference>
<organism evidence="4 5">
    <name type="scientific">Psychrobacillus faecigallinarum</name>
    <dbReference type="NCBI Taxonomy" id="2762235"/>
    <lineage>
        <taxon>Bacteria</taxon>
        <taxon>Bacillati</taxon>
        <taxon>Bacillota</taxon>
        <taxon>Bacilli</taxon>
        <taxon>Bacillales</taxon>
        <taxon>Bacillaceae</taxon>
        <taxon>Psychrobacillus</taxon>
    </lineage>
</organism>
<evidence type="ECO:0000259" key="3">
    <source>
        <dbReference type="Pfam" id="PF08338"/>
    </source>
</evidence>
<dbReference type="InterPro" id="IPR001509">
    <property type="entry name" value="Epimerase_deHydtase"/>
</dbReference>
<dbReference type="Proteomes" id="UP000640786">
    <property type="component" value="Unassembled WGS sequence"/>
</dbReference>
<dbReference type="InterPro" id="IPR010099">
    <property type="entry name" value="SDR39U1"/>
</dbReference>
<reference evidence="4 5" key="1">
    <citation type="submission" date="2020-08" db="EMBL/GenBank/DDBJ databases">
        <title>A Genomic Blueprint of the Chicken Gut Microbiome.</title>
        <authorList>
            <person name="Gilroy R."/>
            <person name="Ravi A."/>
            <person name="Getino M."/>
            <person name="Pursley I."/>
            <person name="Horton D.L."/>
            <person name="Alikhan N.-F."/>
            <person name="Baker D."/>
            <person name="Gharbi K."/>
            <person name="Hall N."/>
            <person name="Watson M."/>
            <person name="Adriaenssens E.M."/>
            <person name="Foster-Nyarko E."/>
            <person name="Jarju S."/>
            <person name="Secka A."/>
            <person name="Antonio M."/>
            <person name="Oren A."/>
            <person name="Chaudhuri R."/>
            <person name="La Ragione R.M."/>
            <person name="Hildebrand F."/>
            <person name="Pallen M.J."/>
        </authorList>
    </citation>
    <scope>NUCLEOTIDE SEQUENCE [LARGE SCALE GENOMIC DNA]</scope>
    <source>
        <strain evidence="4 5">Sa2BUA9</strain>
    </source>
</reference>
<proteinExistence type="inferred from homology"/>
<dbReference type="CDD" id="cd05242">
    <property type="entry name" value="SDR_a8"/>
    <property type="match status" value="1"/>
</dbReference>
<dbReference type="RefSeq" id="WP_191697917.1">
    <property type="nucleotide sequence ID" value="NZ_JACSQO010000014.1"/>
</dbReference>
<sequence>MRVAITGGTGFVGRALTRLLEHKGHEVIILSRSRSQQQGNVTYINWLSNDTRPEEYLEGIDAIVNLAGESINNGRWSEKQKEKIYDSRMQATNEIIRIIGVLEQKPKVLINASAIGIYPASNERIYNERSTEKGHDFLAKTVADWEQKASSAEEYGVQVAFGRFGIILGRTEGALPLMALPYKMFVGGPIGKGDNWMSWIHVQDVANALLFAIENNIGGPFNVVAPDPKKMNEFSKTLATVLKRPHYFPVPAFALKFALGEKSQLVLEGQKVLPEVLIAAGFAFDFPDLESALNDIYK</sequence>
<gene>
    <name evidence="4" type="ORF">H9650_18980</name>
</gene>
<accession>A0ABR8REE3</accession>
<comment type="caution">
    <text evidence="4">The sequence shown here is derived from an EMBL/GenBank/DDBJ whole genome shotgun (WGS) entry which is preliminary data.</text>
</comment>
<dbReference type="Gene3D" id="3.40.50.720">
    <property type="entry name" value="NAD(P)-binding Rossmann-like Domain"/>
    <property type="match status" value="1"/>
</dbReference>
<name>A0ABR8REE3_9BACI</name>
<evidence type="ECO:0000313" key="5">
    <source>
        <dbReference type="Proteomes" id="UP000640786"/>
    </source>
</evidence>
<evidence type="ECO:0000256" key="1">
    <source>
        <dbReference type="ARBA" id="ARBA00009353"/>
    </source>
</evidence>
<protein>
    <submittedName>
        <fullName evidence="4">TIGR01777 family protein</fullName>
    </submittedName>
</protein>
<dbReference type="NCBIfam" id="TIGR01777">
    <property type="entry name" value="yfcH"/>
    <property type="match status" value="1"/>
</dbReference>
<dbReference type="PANTHER" id="PTHR11092">
    <property type="entry name" value="SUGAR NUCLEOTIDE EPIMERASE RELATED"/>
    <property type="match status" value="1"/>
</dbReference>
<dbReference type="InterPro" id="IPR013549">
    <property type="entry name" value="DUF1731"/>
</dbReference>
<dbReference type="Pfam" id="PF08338">
    <property type="entry name" value="DUF1731"/>
    <property type="match status" value="1"/>
</dbReference>
<feature type="domain" description="NAD-dependent epimerase/dehydratase" evidence="2">
    <location>
        <begin position="3"/>
        <end position="223"/>
    </location>
</feature>
<dbReference type="Pfam" id="PF01370">
    <property type="entry name" value="Epimerase"/>
    <property type="match status" value="1"/>
</dbReference>
<dbReference type="PANTHER" id="PTHR11092:SF0">
    <property type="entry name" value="EPIMERASE FAMILY PROTEIN SDR39U1"/>
    <property type="match status" value="1"/>
</dbReference>
<dbReference type="SUPFAM" id="SSF51735">
    <property type="entry name" value="NAD(P)-binding Rossmann-fold domains"/>
    <property type="match status" value="1"/>
</dbReference>
<evidence type="ECO:0000259" key="2">
    <source>
        <dbReference type="Pfam" id="PF01370"/>
    </source>
</evidence>